<dbReference type="AlphaFoldDB" id="A0A9J9QBA2"/>
<gene>
    <name evidence="1" type="ordered locus">Dtpsy_3097</name>
</gene>
<protein>
    <submittedName>
        <fullName evidence="1">Uncharacterized protein</fullName>
    </submittedName>
</protein>
<sequence length="115" mass="11901">MSLDDTLTSIEAQLQDMQAALLASNLQTFEDTAVQLRGAAMALAQALAPVAGALEPAAAQRVQAIGRQLTLVRDQLARVMALTERQAASLLPPVEGVTYGPSSGAAGARIYRAPG</sequence>
<evidence type="ECO:0000313" key="1">
    <source>
        <dbReference type="EMBL" id="ACM34530.1"/>
    </source>
</evidence>
<proteinExistence type="predicted"/>
<dbReference type="KEGG" id="dia:Dtpsy_3097"/>
<name>A0A9J9QBA2_ACIET</name>
<organism evidence="1 2">
    <name type="scientific">Acidovorax ebreus (strain TPSY)</name>
    <name type="common">Diaphorobacter sp. (strain TPSY)</name>
    <dbReference type="NCBI Taxonomy" id="535289"/>
    <lineage>
        <taxon>Bacteria</taxon>
        <taxon>Pseudomonadati</taxon>
        <taxon>Pseudomonadota</taxon>
        <taxon>Betaproteobacteria</taxon>
        <taxon>Burkholderiales</taxon>
        <taxon>Comamonadaceae</taxon>
        <taxon>Diaphorobacter</taxon>
    </lineage>
</organism>
<dbReference type="Proteomes" id="UP000000450">
    <property type="component" value="Chromosome"/>
</dbReference>
<keyword evidence="2" id="KW-1185">Reference proteome</keyword>
<evidence type="ECO:0000313" key="2">
    <source>
        <dbReference type="Proteomes" id="UP000000450"/>
    </source>
</evidence>
<accession>A0A9J9QBA2</accession>
<reference evidence="1 2" key="1">
    <citation type="journal article" date="2010" name="J. Bacteriol.">
        <title>Completed genome sequence of the anaerobic iron-oxidizing bacterium Acidovorax ebreus strain TPSY.</title>
        <authorList>
            <person name="Byrne-Bailey K.G."/>
            <person name="Weber K.A."/>
            <person name="Chair A.H."/>
            <person name="Bose S."/>
            <person name="Knox T."/>
            <person name="Spanbauer T.L."/>
            <person name="Chertkov O."/>
            <person name="Coates J.D."/>
        </authorList>
    </citation>
    <scope>NUCLEOTIDE SEQUENCE [LARGE SCALE GENOMIC DNA]</scope>
    <source>
        <strain evidence="1 2">TPSY</strain>
    </source>
</reference>
<dbReference type="EMBL" id="CP001392">
    <property type="protein sequence ID" value="ACM34530.1"/>
    <property type="molecule type" value="Genomic_DNA"/>
</dbReference>
<dbReference type="RefSeq" id="WP_015914363.1">
    <property type="nucleotide sequence ID" value="NC_011992.1"/>
</dbReference>